<evidence type="ECO:0008006" key="4">
    <source>
        <dbReference type="Google" id="ProtNLM"/>
    </source>
</evidence>
<proteinExistence type="predicted"/>
<sequence length="109" mass="11435">MMHGTIDVAQAAAEELEKARTSPHGRSARALLHDGHLRHTLLAILDGEVLGDHLKPPAATLHVLSGTFVVRSDGPDLRLDAGQLAVLPGPRHDVTAEGDSTGILTTLAD</sequence>
<dbReference type="EMBL" id="BAAAQW010000002">
    <property type="protein sequence ID" value="GAA2196689.1"/>
    <property type="molecule type" value="Genomic_DNA"/>
</dbReference>
<evidence type="ECO:0000313" key="3">
    <source>
        <dbReference type="Proteomes" id="UP001500432"/>
    </source>
</evidence>
<evidence type="ECO:0000313" key="2">
    <source>
        <dbReference type="EMBL" id="GAA2196689.1"/>
    </source>
</evidence>
<feature type="region of interest" description="Disordered" evidence="1">
    <location>
        <begin position="1"/>
        <end position="28"/>
    </location>
</feature>
<organism evidence="2 3">
    <name type="scientific">Sinomonas flava</name>
    <dbReference type="NCBI Taxonomy" id="496857"/>
    <lineage>
        <taxon>Bacteria</taxon>
        <taxon>Bacillati</taxon>
        <taxon>Actinomycetota</taxon>
        <taxon>Actinomycetes</taxon>
        <taxon>Micrococcales</taxon>
        <taxon>Micrococcaceae</taxon>
        <taxon>Sinomonas</taxon>
    </lineage>
</organism>
<accession>A0ABN3BIT1</accession>
<dbReference type="Gene3D" id="2.60.120.10">
    <property type="entry name" value="Jelly Rolls"/>
    <property type="match status" value="1"/>
</dbReference>
<protein>
    <recommendedName>
        <fullName evidence="4">Cupin</fullName>
    </recommendedName>
</protein>
<feature type="region of interest" description="Disordered" evidence="1">
    <location>
        <begin position="90"/>
        <end position="109"/>
    </location>
</feature>
<evidence type="ECO:0000256" key="1">
    <source>
        <dbReference type="SAM" id="MobiDB-lite"/>
    </source>
</evidence>
<dbReference type="RefSeq" id="WP_344297772.1">
    <property type="nucleotide sequence ID" value="NZ_BAAAQW010000002.1"/>
</dbReference>
<dbReference type="InterPro" id="IPR011051">
    <property type="entry name" value="RmlC_Cupin_sf"/>
</dbReference>
<comment type="caution">
    <text evidence="2">The sequence shown here is derived from an EMBL/GenBank/DDBJ whole genome shotgun (WGS) entry which is preliminary data.</text>
</comment>
<reference evidence="2 3" key="1">
    <citation type="journal article" date="2019" name="Int. J. Syst. Evol. Microbiol.">
        <title>The Global Catalogue of Microorganisms (GCM) 10K type strain sequencing project: providing services to taxonomists for standard genome sequencing and annotation.</title>
        <authorList>
            <consortium name="The Broad Institute Genomics Platform"/>
            <consortium name="The Broad Institute Genome Sequencing Center for Infectious Disease"/>
            <person name="Wu L."/>
            <person name="Ma J."/>
        </authorList>
    </citation>
    <scope>NUCLEOTIDE SEQUENCE [LARGE SCALE GENOMIC DNA]</scope>
    <source>
        <strain evidence="2 3">JCM 16034</strain>
    </source>
</reference>
<name>A0ABN3BIT1_9MICC</name>
<gene>
    <name evidence="2" type="ORF">GCM10009849_02760</name>
</gene>
<keyword evidence="3" id="KW-1185">Reference proteome</keyword>
<dbReference type="Proteomes" id="UP001500432">
    <property type="component" value="Unassembled WGS sequence"/>
</dbReference>
<dbReference type="SUPFAM" id="SSF51182">
    <property type="entry name" value="RmlC-like cupins"/>
    <property type="match status" value="1"/>
</dbReference>
<dbReference type="InterPro" id="IPR014710">
    <property type="entry name" value="RmlC-like_jellyroll"/>
</dbReference>